<keyword evidence="4 6" id="KW-1133">Transmembrane helix</keyword>
<evidence type="ECO:0000256" key="1">
    <source>
        <dbReference type="ARBA" id="ARBA00004651"/>
    </source>
</evidence>
<evidence type="ECO:0000256" key="5">
    <source>
        <dbReference type="ARBA" id="ARBA00023136"/>
    </source>
</evidence>
<dbReference type="EMBL" id="SRJD01000005">
    <property type="protein sequence ID" value="TGA98874.1"/>
    <property type="molecule type" value="Genomic_DNA"/>
</dbReference>
<dbReference type="GO" id="GO:0005886">
    <property type="term" value="C:plasma membrane"/>
    <property type="evidence" value="ECO:0007669"/>
    <property type="project" value="UniProtKB-SubCell"/>
</dbReference>
<dbReference type="InterPro" id="IPR027379">
    <property type="entry name" value="CLS_N"/>
</dbReference>
<dbReference type="RefSeq" id="WP_135347894.1">
    <property type="nucleotide sequence ID" value="NZ_SRJD01000005.1"/>
</dbReference>
<feature type="transmembrane region" description="Helical" evidence="6">
    <location>
        <begin position="41"/>
        <end position="61"/>
    </location>
</feature>
<dbReference type="OrthoDB" id="3243324at2"/>
<evidence type="ECO:0000256" key="2">
    <source>
        <dbReference type="ARBA" id="ARBA00022475"/>
    </source>
</evidence>
<keyword evidence="9" id="KW-1185">Reference proteome</keyword>
<evidence type="ECO:0000256" key="3">
    <source>
        <dbReference type="ARBA" id="ARBA00022692"/>
    </source>
</evidence>
<gene>
    <name evidence="8" type="ORF">E4665_05980</name>
</gene>
<keyword evidence="2" id="KW-1003">Cell membrane</keyword>
<organism evidence="8 9">
    <name type="scientific">Sporolactobacillus shoreae</name>
    <dbReference type="NCBI Taxonomy" id="1465501"/>
    <lineage>
        <taxon>Bacteria</taxon>
        <taxon>Bacillati</taxon>
        <taxon>Bacillota</taxon>
        <taxon>Bacilli</taxon>
        <taxon>Bacillales</taxon>
        <taxon>Sporolactobacillaceae</taxon>
        <taxon>Sporolactobacillus</taxon>
    </lineage>
</organism>
<sequence>MTQISDLLPLLIPIIVLELILVITALIHIFRHKTYRFGNRVLWVVLVLCFQLIGPVVYFIFGRGDD</sequence>
<evidence type="ECO:0000256" key="4">
    <source>
        <dbReference type="ARBA" id="ARBA00022989"/>
    </source>
</evidence>
<dbReference type="Pfam" id="PF13396">
    <property type="entry name" value="PLDc_N"/>
    <property type="match status" value="1"/>
</dbReference>
<comment type="subcellular location">
    <subcellularLocation>
        <location evidence="1">Cell membrane</location>
        <topology evidence="1">Multi-pass membrane protein</topology>
    </subcellularLocation>
</comment>
<evidence type="ECO:0000256" key="6">
    <source>
        <dbReference type="SAM" id="Phobius"/>
    </source>
</evidence>
<feature type="transmembrane region" description="Helical" evidence="6">
    <location>
        <begin position="6"/>
        <end position="29"/>
    </location>
</feature>
<dbReference type="Proteomes" id="UP000298347">
    <property type="component" value="Unassembled WGS sequence"/>
</dbReference>
<keyword evidence="5 6" id="KW-0472">Membrane</keyword>
<accession>A0A4Z0GQM9</accession>
<dbReference type="AlphaFoldDB" id="A0A4Z0GQM9"/>
<proteinExistence type="predicted"/>
<protein>
    <recommendedName>
        <fullName evidence="7">Cardiolipin synthase N-terminal domain-containing protein</fullName>
    </recommendedName>
</protein>
<keyword evidence="3 6" id="KW-0812">Transmembrane</keyword>
<comment type="caution">
    <text evidence="8">The sequence shown here is derived from an EMBL/GenBank/DDBJ whole genome shotgun (WGS) entry which is preliminary data.</text>
</comment>
<evidence type="ECO:0000313" key="8">
    <source>
        <dbReference type="EMBL" id="TGA98874.1"/>
    </source>
</evidence>
<evidence type="ECO:0000313" key="9">
    <source>
        <dbReference type="Proteomes" id="UP000298347"/>
    </source>
</evidence>
<feature type="domain" description="Cardiolipin synthase N-terminal" evidence="7">
    <location>
        <begin position="20"/>
        <end position="63"/>
    </location>
</feature>
<evidence type="ECO:0000259" key="7">
    <source>
        <dbReference type="Pfam" id="PF13396"/>
    </source>
</evidence>
<reference evidence="8 9" key="1">
    <citation type="journal article" date="2015" name="Int. J. Syst. Evol. Microbiol.">
        <title>Sporolactobacillus shoreae sp. nov. and Sporolactobacillus spathodeae sp. nov., two spore-forming lactic acid bacteria isolated from tree barks in Thailand.</title>
        <authorList>
            <person name="Thamacharoensuk T."/>
            <person name="Kitahara M."/>
            <person name="Ohkuma M."/>
            <person name="Thongchul N."/>
            <person name="Tanasupawat S."/>
        </authorList>
    </citation>
    <scope>NUCLEOTIDE SEQUENCE [LARGE SCALE GENOMIC DNA]</scope>
    <source>
        <strain evidence="8 9">BK92</strain>
    </source>
</reference>
<name>A0A4Z0GQM9_9BACL</name>